<name>A0AAD3SVV1_NEPGR</name>
<dbReference type="InterPro" id="IPR001623">
    <property type="entry name" value="DnaJ_domain"/>
</dbReference>
<feature type="region of interest" description="Disordered" evidence="1">
    <location>
        <begin position="166"/>
        <end position="189"/>
    </location>
</feature>
<dbReference type="Proteomes" id="UP001279734">
    <property type="component" value="Unassembled WGS sequence"/>
</dbReference>
<feature type="compositionally biased region" description="Polar residues" evidence="1">
    <location>
        <begin position="300"/>
        <end position="310"/>
    </location>
</feature>
<evidence type="ECO:0000313" key="4">
    <source>
        <dbReference type="Proteomes" id="UP001279734"/>
    </source>
</evidence>
<feature type="compositionally biased region" description="Low complexity" evidence="1">
    <location>
        <begin position="245"/>
        <end position="258"/>
    </location>
</feature>
<protein>
    <recommendedName>
        <fullName evidence="2">J domain-containing protein</fullName>
    </recommendedName>
</protein>
<organism evidence="3 4">
    <name type="scientific">Nepenthes gracilis</name>
    <name type="common">Slender pitcher plant</name>
    <dbReference type="NCBI Taxonomy" id="150966"/>
    <lineage>
        <taxon>Eukaryota</taxon>
        <taxon>Viridiplantae</taxon>
        <taxon>Streptophyta</taxon>
        <taxon>Embryophyta</taxon>
        <taxon>Tracheophyta</taxon>
        <taxon>Spermatophyta</taxon>
        <taxon>Magnoliopsida</taxon>
        <taxon>eudicotyledons</taxon>
        <taxon>Gunneridae</taxon>
        <taxon>Pentapetalae</taxon>
        <taxon>Caryophyllales</taxon>
        <taxon>Nepenthaceae</taxon>
        <taxon>Nepenthes</taxon>
    </lineage>
</organism>
<dbReference type="InterPro" id="IPR053052">
    <property type="entry name" value="Imprinting_Balance_Reg"/>
</dbReference>
<dbReference type="Pfam" id="PF00226">
    <property type="entry name" value="DnaJ"/>
    <property type="match status" value="1"/>
</dbReference>
<dbReference type="SUPFAM" id="SSF46565">
    <property type="entry name" value="Chaperone J-domain"/>
    <property type="match status" value="1"/>
</dbReference>
<feature type="compositionally biased region" description="Low complexity" evidence="1">
    <location>
        <begin position="179"/>
        <end position="189"/>
    </location>
</feature>
<feature type="region of interest" description="Disordered" evidence="1">
    <location>
        <begin position="245"/>
        <end position="310"/>
    </location>
</feature>
<gene>
    <name evidence="3" type="ORF">Nepgr_019747</name>
</gene>
<dbReference type="PANTHER" id="PTHR45496">
    <property type="entry name" value="CHAPERONE DNAJ-DOMAIN SUPERFAMILY PROTEIN"/>
    <property type="match status" value="1"/>
</dbReference>
<dbReference type="PROSITE" id="PS50076">
    <property type="entry name" value="DNAJ_2"/>
    <property type="match status" value="1"/>
</dbReference>
<evidence type="ECO:0000256" key="1">
    <source>
        <dbReference type="SAM" id="MobiDB-lite"/>
    </source>
</evidence>
<sequence length="613" mass="70128">MDPNTQKAEAERWLGIAAKLLTARDFLGSKTFAIRARESDPNNVISDQILSIVDTLLAAEKKINNQYDWYAILQLAHLARDPELIASQYRRLVLLLSPDRNRLPFADFALRLVVDAWSVLSDPNKKWLYDSELSLCLQRIDSHRVDPVRVDPVRVDPAQLNTFQFFQQQPQPPPPQRPPQQQQLPQWQQRQQQLDELQQQQQQQHMQFQERLQQQLQEVWWQQQRQQQPEQQLLERQQQPEQQLLERQQLQQQQQQQQQHREQPREFLQPQQQEQENQPQPARQVERQTSQDNEAERNEGTTTDSHGNANSIVDVPSFWTACPYCFYMYEYPDIYQDCTLRCQNCRRGFHAAQIQSPPPIASGSVVESSFCCWGFVPLGFSMRKWKNMNHPGNKNGFSSWVPFSPMFACPVNGKGNVGGYVFPVGGKKNVGRKSWGSTPASRAYADVDEIFLDFSESSDDSDSSGDWRNRRKKKGKRVRRRRRYGRKANVARENKGNQHFLAEGEVTGGENLQGTAEIQEGAASMATGAKADVIKKAGGSNSRKQTGRAAKDRGKLDLNVEFSNEVEEHAPTMSAGNGQEEAIEGIAFFEGLDEFLSSLPILNVVGDEKVKHS</sequence>
<dbReference type="EMBL" id="BSYO01000018">
    <property type="protein sequence ID" value="GMH17906.1"/>
    <property type="molecule type" value="Genomic_DNA"/>
</dbReference>
<evidence type="ECO:0000313" key="3">
    <source>
        <dbReference type="EMBL" id="GMH17906.1"/>
    </source>
</evidence>
<dbReference type="InterPro" id="IPR036869">
    <property type="entry name" value="J_dom_sf"/>
</dbReference>
<evidence type="ECO:0000259" key="2">
    <source>
        <dbReference type="PROSITE" id="PS50076"/>
    </source>
</evidence>
<feature type="compositionally biased region" description="Basic residues" evidence="1">
    <location>
        <begin position="469"/>
        <end position="486"/>
    </location>
</feature>
<feature type="region of interest" description="Disordered" evidence="1">
    <location>
        <begin position="456"/>
        <end position="497"/>
    </location>
</feature>
<proteinExistence type="predicted"/>
<dbReference type="CDD" id="cd06257">
    <property type="entry name" value="DnaJ"/>
    <property type="match status" value="1"/>
</dbReference>
<accession>A0AAD3SVV1</accession>
<dbReference type="SMART" id="SM00271">
    <property type="entry name" value="DnaJ"/>
    <property type="match status" value="1"/>
</dbReference>
<dbReference type="Gene3D" id="1.10.287.110">
    <property type="entry name" value="DnaJ domain"/>
    <property type="match status" value="1"/>
</dbReference>
<dbReference type="AlphaFoldDB" id="A0AAD3SVV1"/>
<feature type="compositionally biased region" description="Low complexity" evidence="1">
    <location>
        <begin position="266"/>
        <end position="283"/>
    </location>
</feature>
<feature type="domain" description="J" evidence="2">
    <location>
        <begin position="68"/>
        <end position="133"/>
    </location>
</feature>
<dbReference type="PANTHER" id="PTHR45496:SF19">
    <property type="entry name" value="J DOMAIN-CONTAINING PROTEIN"/>
    <property type="match status" value="1"/>
</dbReference>
<comment type="caution">
    <text evidence="3">The sequence shown here is derived from an EMBL/GenBank/DDBJ whole genome shotgun (WGS) entry which is preliminary data.</text>
</comment>
<reference evidence="3" key="1">
    <citation type="submission" date="2023-05" db="EMBL/GenBank/DDBJ databases">
        <title>Nepenthes gracilis genome sequencing.</title>
        <authorList>
            <person name="Fukushima K."/>
        </authorList>
    </citation>
    <scope>NUCLEOTIDE SEQUENCE</scope>
    <source>
        <strain evidence="3">SING2019-196</strain>
    </source>
</reference>
<keyword evidence="4" id="KW-1185">Reference proteome</keyword>